<organism evidence="2 3">
    <name type="scientific">Adlercreutzia equolifaciens subsp. celatus DSM 18785</name>
    <dbReference type="NCBI Taxonomy" id="1121021"/>
    <lineage>
        <taxon>Bacteria</taxon>
        <taxon>Bacillati</taxon>
        <taxon>Actinomycetota</taxon>
        <taxon>Coriobacteriia</taxon>
        <taxon>Eggerthellales</taxon>
        <taxon>Eggerthellaceae</taxon>
        <taxon>Adlercreutzia</taxon>
    </lineage>
</organism>
<feature type="signal peptide" evidence="1">
    <location>
        <begin position="1"/>
        <end position="23"/>
    </location>
</feature>
<dbReference type="InterPro" id="IPR006311">
    <property type="entry name" value="TAT_signal"/>
</dbReference>
<feature type="chain" id="PRO_5038509659" evidence="1">
    <location>
        <begin position="24"/>
        <end position="361"/>
    </location>
</feature>
<dbReference type="EMBL" id="QICA01000007">
    <property type="protein sequence ID" value="RNL38371.1"/>
    <property type="molecule type" value="Genomic_DNA"/>
</dbReference>
<dbReference type="Gene3D" id="3.40.190.10">
    <property type="entry name" value="Periplasmic binding protein-like II"/>
    <property type="match status" value="2"/>
</dbReference>
<keyword evidence="1" id="KW-0732">Signal</keyword>
<comment type="caution">
    <text evidence="2">The sequence shown here is derived from an EMBL/GenBank/DDBJ whole genome shotgun (WGS) entry which is preliminary data.</text>
</comment>
<protein>
    <submittedName>
        <fullName evidence="2">Phosphonate ABC transporter substrate-binding protein</fullName>
    </submittedName>
</protein>
<proteinExistence type="predicted"/>
<keyword evidence="3" id="KW-1185">Reference proteome</keyword>
<dbReference type="PANTHER" id="PTHR35841:SF1">
    <property type="entry name" value="PHOSPHONATES-BINDING PERIPLASMIC PROTEIN"/>
    <property type="match status" value="1"/>
</dbReference>
<dbReference type="PROSITE" id="PS51257">
    <property type="entry name" value="PROKAR_LIPOPROTEIN"/>
    <property type="match status" value="1"/>
</dbReference>
<dbReference type="SUPFAM" id="SSF53850">
    <property type="entry name" value="Periplasmic binding protein-like II"/>
    <property type="match status" value="1"/>
</dbReference>
<dbReference type="PANTHER" id="PTHR35841">
    <property type="entry name" value="PHOSPHONATES-BINDING PERIPLASMIC PROTEIN"/>
    <property type="match status" value="1"/>
</dbReference>
<dbReference type="Pfam" id="PF12974">
    <property type="entry name" value="Phosphonate-bd"/>
    <property type="match status" value="1"/>
</dbReference>
<evidence type="ECO:0000313" key="3">
    <source>
        <dbReference type="Proteomes" id="UP000278327"/>
    </source>
</evidence>
<evidence type="ECO:0000256" key="1">
    <source>
        <dbReference type="SAM" id="SignalP"/>
    </source>
</evidence>
<dbReference type="PROSITE" id="PS51318">
    <property type="entry name" value="TAT"/>
    <property type="match status" value="1"/>
</dbReference>
<accession>A0A3N0ATZ1</accession>
<evidence type="ECO:0000313" key="2">
    <source>
        <dbReference type="EMBL" id="RNL38371.1"/>
    </source>
</evidence>
<dbReference type="AlphaFoldDB" id="A0A3N0ATZ1"/>
<sequence>MSRRSFLAGSAILGALAFSGALSGCSSPTGSATGLAATGDGATGDGAADAGEPIVMVWLPDNSSADLSGAREVIAAAITKACGRPAEMLTTVDYNVTIEAIATGKAQIAYLGSEGYVQANRKNPAVQAAFTESDEEGGLDGACYYSRIAVLAENADQYRSGATYSIDNIRGASFSFVSATSTSGFAVPSATIVEKFGLESSDELLESGSFFSEVLFGNSHQGSAVNLLSGDADAAAFDDVDVDMYFDLVEGEANTVGARYRVRDDAGDPFEAVHGKEFVIIGIAPVLNAPICFNEEALPAADREKIVAYFCSDEVANDPAIFMDPEDENAKGIWEKESPAKCFVEVDDAWYDPIRELGGAA</sequence>
<gene>
    <name evidence="2" type="ORF">DMP10_05245</name>
</gene>
<dbReference type="Proteomes" id="UP000278327">
    <property type="component" value="Unassembled WGS sequence"/>
</dbReference>
<name>A0A3N0ATZ1_9ACTN</name>
<reference evidence="2 3" key="1">
    <citation type="journal article" date="2019" name="Microbiol. Resour. Announc.">
        <title>Draft Genome Sequences of Type Strains of Gordonibacter faecihominis, Paraeggerthella hongkongensis, Parvibacter caecicola,Slackia equolifaciens, Slackia faecicanis, and Slackia isoflavoniconvertens.</title>
        <authorList>
            <person name="Danylec N."/>
            <person name="Stoll D.A."/>
            <person name="Dotsch A."/>
            <person name="Huch M."/>
        </authorList>
    </citation>
    <scope>NUCLEOTIDE SEQUENCE [LARGE SCALE GENOMIC DNA]</scope>
    <source>
        <strain evidence="2 3">DSM 18785</strain>
    </source>
</reference>